<dbReference type="InterPro" id="IPR037277">
    <property type="entry name" value="Granulin_sf"/>
</dbReference>
<dbReference type="SUPFAM" id="SSF57277">
    <property type="entry name" value="Granulin repeat"/>
    <property type="match status" value="1"/>
</dbReference>
<evidence type="ECO:0000313" key="1">
    <source>
        <dbReference type="Ensembl" id="ENSAOCP00000045840.1"/>
    </source>
</evidence>
<dbReference type="GeneTree" id="ENSGT00980000201950"/>
<evidence type="ECO:0000313" key="2">
    <source>
        <dbReference type="Proteomes" id="UP001501940"/>
    </source>
</evidence>
<accession>A0AAQ5Y2L5</accession>
<dbReference type="Gene3D" id="2.10.25.160">
    <property type="entry name" value="Granulin"/>
    <property type="match status" value="1"/>
</dbReference>
<sequence>KNSVSLCSFYFTAAEITLPGSISGCGNIVCPDQKSVCPDQTTCCQMTNGTYGCCPMPSVSQANREIEGSILY</sequence>
<dbReference type="Ensembl" id="ENSAOCT00000049200.1">
    <property type="protein sequence ID" value="ENSAOCP00000045840.1"/>
    <property type="gene ID" value="ENSAOCG00000028734.1"/>
</dbReference>
<dbReference type="AlphaFoldDB" id="A0AAQ5Y2L5"/>
<dbReference type="Proteomes" id="UP001501940">
    <property type="component" value="Chromosome 18"/>
</dbReference>
<name>A0AAQ5Y2L5_AMPOC</name>
<proteinExistence type="predicted"/>
<reference evidence="1 2" key="1">
    <citation type="submission" date="2022-01" db="EMBL/GenBank/DDBJ databases">
        <title>A chromosome-scale genome assembly of the false clownfish, Amphiprion ocellaris.</title>
        <authorList>
            <person name="Ryu T."/>
        </authorList>
    </citation>
    <scope>NUCLEOTIDE SEQUENCE [LARGE SCALE GENOMIC DNA]</scope>
</reference>
<organism evidence="1 2">
    <name type="scientific">Amphiprion ocellaris</name>
    <name type="common">Clown anemonefish</name>
    <dbReference type="NCBI Taxonomy" id="80972"/>
    <lineage>
        <taxon>Eukaryota</taxon>
        <taxon>Metazoa</taxon>
        <taxon>Chordata</taxon>
        <taxon>Craniata</taxon>
        <taxon>Vertebrata</taxon>
        <taxon>Euteleostomi</taxon>
        <taxon>Actinopterygii</taxon>
        <taxon>Neopterygii</taxon>
        <taxon>Teleostei</taxon>
        <taxon>Neoteleostei</taxon>
        <taxon>Acanthomorphata</taxon>
        <taxon>Ovalentaria</taxon>
        <taxon>Pomacentridae</taxon>
        <taxon>Amphiprion</taxon>
    </lineage>
</organism>
<evidence type="ECO:0008006" key="3">
    <source>
        <dbReference type="Google" id="ProtNLM"/>
    </source>
</evidence>
<reference evidence="1" key="3">
    <citation type="submission" date="2025-09" db="UniProtKB">
        <authorList>
            <consortium name="Ensembl"/>
        </authorList>
    </citation>
    <scope>IDENTIFICATION</scope>
</reference>
<protein>
    <recommendedName>
        <fullName evidence="3">Granulins domain-containing protein</fullName>
    </recommendedName>
</protein>
<keyword evidence="2" id="KW-1185">Reference proteome</keyword>
<reference evidence="1" key="2">
    <citation type="submission" date="2025-08" db="UniProtKB">
        <authorList>
            <consortium name="Ensembl"/>
        </authorList>
    </citation>
    <scope>IDENTIFICATION</scope>
</reference>